<name>A0ABQ5B9K2_9ASTR</name>
<reference evidence="1" key="2">
    <citation type="submission" date="2022-01" db="EMBL/GenBank/DDBJ databases">
        <authorList>
            <person name="Yamashiro T."/>
            <person name="Shiraishi A."/>
            <person name="Satake H."/>
            <person name="Nakayama K."/>
        </authorList>
    </citation>
    <scope>NUCLEOTIDE SEQUENCE</scope>
</reference>
<organism evidence="1 2">
    <name type="scientific">Tanacetum coccineum</name>
    <dbReference type="NCBI Taxonomy" id="301880"/>
    <lineage>
        <taxon>Eukaryota</taxon>
        <taxon>Viridiplantae</taxon>
        <taxon>Streptophyta</taxon>
        <taxon>Embryophyta</taxon>
        <taxon>Tracheophyta</taxon>
        <taxon>Spermatophyta</taxon>
        <taxon>Magnoliopsida</taxon>
        <taxon>eudicotyledons</taxon>
        <taxon>Gunneridae</taxon>
        <taxon>Pentapetalae</taxon>
        <taxon>asterids</taxon>
        <taxon>campanulids</taxon>
        <taxon>Asterales</taxon>
        <taxon>Asteraceae</taxon>
        <taxon>Asteroideae</taxon>
        <taxon>Anthemideae</taxon>
        <taxon>Anthemidinae</taxon>
        <taxon>Tanacetum</taxon>
    </lineage>
</organism>
<dbReference type="PANTHER" id="PTHR11439">
    <property type="entry name" value="GAG-POL-RELATED RETROTRANSPOSON"/>
    <property type="match status" value="1"/>
</dbReference>
<dbReference type="EMBL" id="BQNB010012959">
    <property type="protein sequence ID" value="GJT10064.1"/>
    <property type="molecule type" value="Genomic_DNA"/>
</dbReference>
<gene>
    <name evidence="1" type="ORF">Tco_0857106</name>
</gene>
<protein>
    <submittedName>
        <fullName evidence="1">Uncharacterized protein</fullName>
    </submittedName>
</protein>
<proteinExistence type="predicted"/>
<accession>A0ABQ5B9K2</accession>
<dbReference type="Proteomes" id="UP001151760">
    <property type="component" value="Unassembled WGS sequence"/>
</dbReference>
<reference evidence="1" key="1">
    <citation type="journal article" date="2022" name="Int. J. Mol. Sci.">
        <title>Draft Genome of Tanacetum Coccineum: Genomic Comparison of Closely Related Tanacetum-Family Plants.</title>
        <authorList>
            <person name="Yamashiro T."/>
            <person name="Shiraishi A."/>
            <person name="Nakayama K."/>
            <person name="Satake H."/>
        </authorList>
    </citation>
    <scope>NUCLEOTIDE SEQUENCE</scope>
</reference>
<keyword evidence="2" id="KW-1185">Reference proteome</keyword>
<comment type="caution">
    <text evidence="1">The sequence shown here is derived from an EMBL/GenBank/DDBJ whole genome shotgun (WGS) entry which is preliminary data.</text>
</comment>
<evidence type="ECO:0000313" key="1">
    <source>
        <dbReference type="EMBL" id="GJT10064.1"/>
    </source>
</evidence>
<sequence length="457" mass="52216">MLVHMIMTQIQKWYEQGIVVPSFLLTVLHGRSFIKQSVLVSWSTMQICRRACLSFNDRYEANGTQVARTMVIWSHKKQQEILGKLKPDIWQSLLSVHLFSADFIPVHADESTLPPGQSLGDQVNNTTDFRVPSDVCKVRTNSIAKALLRILIGLLLSKKRWNSSSTQQRDARGIVVRINERLVAQDTRQLRRELNMMRWMLRVTFSMEKLRKKCMSPQPKALKILTSQSMVTVLVLKLCFGLHQAPRDWYADCCFLFTNTIIEEVLLTRHCSSRKDSRDILLVQEEFEMSAMGEMDFFLGLQVKQLPDGIFISQDKSMIGSLMYLTASRPDIMFAVSACSRHQVTPLTSHLNAVKKIFKYLKGQPKLGLWYPKDTPFQLEAYSDSDYAGSHGDRKSTTGGCQFLGRRLISWQCKKQTILLCYSSNRAGKSYCCSIDAVDRYSGFRGPVAGLWIQLLE</sequence>
<dbReference type="PANTHER" id="PTHR11439:SF509">
    <property type="entry name" value="RNA-DIRECTED DNA POLYMERASE"/>
    <property type="match status" value="1"/>
</dbReference>
<evidence type="ECO:0000313" key="2">
    <source>
        <dbReference type="Proteomes" id="UP001151760"/>
    </source>
</evidence>